<feature type="transmembrane region" description="Helical" evidence="1">
    <location>
        <begin position="6"/>
        <end position="26"/>
    </location>
</feature>
<dbReference type="OrthoDB" id="3733388at2"/>
<sequence length="80" mass="8888">MIWVFVFGGIAVVGLIMVVSYAIWLAHKASDVYAEAKVLGARAEQFLEITSGIEVPEGALDSVKQTRLQPARRRRRRSTT</sequence>
<proteinExistence type="predicted"/>
<accession>A0A1H1Y0V7</accession>
<protein>
    <submittedName>
        <fullName evidence="2">Uncharacterized protein</fullName>
    </submittedName>
</protein>
<name>A0A1H1Y0V7_9ACTN</name>
<dbReference type="EMBL" id="LT629772">
    <property type="protein sequence ID" value="SDT15061.1"/>
    <property type="molecule type" value="Genomic_DNA"/>
</dbReference>
<keyword evidence="1" id="KW-0812">Transmembrane</keyword>
<organism evidence="2 3">
    <name type="scientific">Microlunatus soli</name>
    <dbReference type="NCBI Taxonomy" id="630515"/>
    <lineage>
        <taxon>Bacteria</taxon>
        <taxon>Bacillati</taxon>
        <taxon>Actinomycetota</taxon>
        <taxon>Actinomycetes</taxon>
        <taxon>Propionibacteriales</taxon>
        <taxon>Propionibacteriaceae</taxon>
        <taxon>Microlunatus</taxon>
    </lineage>
</organism>
<dbReference type="Proteomes" id="UP000199103">
    <property type="component" value="Chromosome I"/>
</dbReference>
<evidence type="ECO:0000313" key="2">
    <source>
        <dbReference type="EMBL" id="SDT15061.1"/>
    </source>
</evidence>
<gene>
    <name evidence="2" type="ORF">SAMN04489812_4339</name>
</gene>
<reference evidence="2 3" key="1">
    <citation type="submission" date="2016-10" db="EMBL/GenBank/DDBJ databases">
        <authorList>
            <person name="de Groot N.N."/>
        </authorList>
    </citation>
    <scope>NUCLEOTIDE SEQUENCE [LARGE SCALE GENOMIC DNA]</scope>
    <source>
        <strain evidence="2 3">DSM 21800</strain>
    </source>
</reference>
<evidence type="ECO:0000313" key="3">
    <source>
        <dbReference type="Proteomes" id="UP000199103"/>
    </source>
</evidence>
<keyword evidence="3" id="KW-1185">Reference proteome</keyword>
<keyword evidence="1" id="KW-0472">Membrane</keyword>
<evidence type="ECO:0000256" key="1">
    <source>
        <dbReference type="SAM" id="Phobius"/>
    </source>
</evidence>
<dbReference type="AlphaFoldDB" id="A0A1H1Y0V7"/>
<keyword evidence="1" id="KW-1133">Transmembrane helix</keyword>
<dbReference type="STRING" id="630515.SAMN04489812_4339"/>
<dbReference type="RefSeq" id="WP_091527465.1">
    <property type="nucleotide sequence ID" value="NZ_LT629772.1"/>
</dbReference>